<dbReference type="InterPro" id="IPR000835">
    <property type="entry name" value="HTH_MarR-typ"/>
</dbReference>
<dbReference type="STRING" id="1824.SAMN05444423_107198"/>
<sequence>MDEPRWLDAAEMRLWVRFLAAGALVDRAVDQHLKGEGLTHTQYEVLVRLAEAPEATMRMTDLAAALYTSKSGLTYQVGKLEEAGLVRRVDADTDVRGVNAVLTAAGRATLAAVAPGHVEVVRRVFVDVLEPDQRAAISAGLGAVADRLTR</sequence>
<dbReference type="AlphaFoldDB" id="U5E4N7"/>
<dbReference type="InterPro" id="IPR039422">
    <property type="entry name" value="MarR/SlyA-like"/>
</dbReference>
<accession>U5E4N7</accession>
<comment type="caution">
    <text evidence="2">The sequence shown here is derived from an EMBL/GenBank/DDBJ whole genome shotgun (WGS) entry which is preliminary data.</text>
</comment>
<dbReference type="RefSeq" id="WP_019048476.1">
    <property type="nucleotide sequence ID" value="NZ_BAFO02000005.1"/>
</dbReference>
<evidence type="ECO:0000313" key="3">
    <source>
        <dbReference type="Proteomes" id="UP000017048"/>
    </source>
</evidence>
<dbReference type="PROSITE" id="PS50995">
    <property type="entry name" value="HTH_MARR_2"/>
    <property type="match status" value="1"/>
</dbReference>
<evidence type="ECO:0000313" key="2">
    <source>
        <dbReference type="EMBL" id="GAD81660.1"/>
    </source>
</evidence>
<dbReference type="EMBL" id="BAFO02000005">
    <property type="protein sequence ID" value="GAD81660.1"/>
    <property type="molecule type" value="Genomic_DNA"/>
</dbReference>
<proteinExistence type="predicted"/>
<keyword evidence="3" id="KW-1185">Reference proteome</keyword>
<dbReference type="eggNOG" id="COG1846">
    <property type="taxonomic scope" value="Bacteria"/>
</dbReference>
<evidence type="ECO:0000259" key="1">
    <source>
        <dbReference type="PROSITE" id="PS50995"/>
    </source>
</evidence>
<dbReference type="GO" id="GO:0003700">
    <property type="term" value="F:DNA-binding transcription factor activity"/>
    <property type="evidence" value="ECO:0007669"/>
    <property type="project" value="InterPro"/>
</dbReference>
<protein>
    <submittedName>
        <fullName evidence="2">MarR family transcriptional regulator</fullName>
    </submittedName>
</protein>
<reference evidence="2 3" key="1">
    <citation type="journal article" date="2014" name="BMC Genomics">
        <title>Genome based analysis of type-I polyketide synthase and nonribosomal peptide synthetase gene clusters in seven strains of five representative Nocardia species.</title>
        <authorList>
            <person name="Komaki H."/>
            <person name="Ichikawa N."/>
            <person name="Hosoyama A."/>
            <person name="Takahashi-Nakaguchi A."/>
            <person name="Matsuzawa T."/>
            <person name="Suzuki K."/>
            <person name="Fujita N."/>
            <person name="Gonoi T."/>
        </authorList>
    </citation>
    <scope>NUCLEOTIDE SEQUENCE [LARGE SCALE GENOMIC DNA]</scope>
    <source>
        <strain evidence="2 3">NBRC 15531</strain>
    </source>
</reference>
<dbReference type="InterPro" id="IPR036388">
    <property type="entry name" value="WH-like_DNA-bd_sf"/>
</dbReference>
<dbReference type="SUPFAM" id="SSF46785">
    <property type="entry name" value="Winged helix' DNA-binding domain"/>
    <property type="match status" value="1"/>
</dbReference>
<dbReference type="GO" id="GO:0006950">
    <property type="term" value="P:response to stress"/>
    <property type="evidence" value="ECO:0007669"/>
    <property type="project" value="TreeGrafter"/>
</dbReference>
<dbReference type="PANTHER" id="PTHR33164:SF99">
    <property type="entry name" value="MARR FAMILY REGULATORY PROTEIN"/>
    <property type="match status" value="1"/>
</dbReference>
<dbReference type="SMART" id="SM00347">
    <property type="entry name" value="HTH_MARR"/>
    <property type="match status" value="1"/>
</dbReference>
<dbReference type="PANTHER" id="PTHR33164">
    <property type="entry name" value="TRANSCRIPTIONAL REGULATOR, MARR FAMILY"/>
    <property type="match status" value="1"/>
</dbReference>
<dbReference type="Proteomes" id="UP000017048">
    <property type="component" value="Unassembled WGS sequence"/>
</dbReference>
<dbReference type="Pfam" id="PF12802">
    <property type="entry name" value="MarR_2"/>
    <property type="match status" value="1"/>
</dbReference>
<dbReference type="GeneID" id="91519054"/>
<gene>
    <name evidence="2" type="ORF">NCAST_05_00940</name>
</gene>
<name>U5E4N7_NOCAS</name>
<dbReference type="OrthoDB" id="8635520at2"/>
<feature type="domain" description="HTH marR-type" evidence="1">
    <location>
        <begin position="11"/>
        <end position="146"/>
    </location>
</feature>
<dbReference type="InterPro" id="IPR036390">
    <property type="entry name" value="WH_DNA-bd_sf"/>
</dbReference>
<organism evidence="2 3">
    <name type="scientific">Nocardia asteroides NBRC 15531</name>
    <dbReference type="NCBI Taxonomy" id="1110697"/>
    <lineage>
        <taxon>Bacteria</taxon>
        <taxon>Bacillati</taxon>
        <taxon>Actinomycetota</taxon>
        <taxon>Actinomycetes</taxon>
        <taxon>Mycobacteriales</taxon>
        <taxon>Nocardiaceae</taxon>
        <taxon>Nocardia</taxon>
    </lineage>
</organism>
<dbReference type="Gene3D" id="1.10.10.10">
    <property type="entry name" value="Winged helix-like DNA-binding domain superfamily/Winged helix DNA-binding domain"/>
    <property type="match status" value="1"/>
</dbReference>